<protein>
    <recommendedName>
        <fullName evidence="4">Myb/SANT-like domain-containing protein</fullName>
    </recommendedName>
</protein>
<reference evidence="2 3" key="1">
    <citation type="journal article" date="2024" name="J Genomics">
        <title>Draft genome sequencing and assembly of Favolaschia claudopus CIRM-BRFM 2984 isolated from oak limbs.</title>
        <authorList>
            <person name="Navarro D."/>
            <person name="Drula E."/>
            <person name="Chaduli D."/>
            <person name="Cazenave R."/>
            <person name="Ahrendt S."/>
            <person name="Wang J."/>
            <person name="Lipzen A."/>
            <person name="Daum C."/>
            <person name="Barry K."/>
            <person name="Grigoriev I.V."/>
            <person name="Favel A."/>
            <person name="Rosso M.N."/>
            <person name="Martin F."/>
        </authorList>
    </citation>
    <scope>NUCLEOTIDE SEQUENCE [LARGE SCALE GENOMIC DNA]</scope>
    <source>
        <strain evidence="2 3">CIRM-BRFM 2984</strain>
    </source>
</reference>
<accession>A0AAW0AHS8</accession>
<organism evidence="2 3">
    <name type="scientific">Favolaschia claudopus</name>
    <dbReference type="NCBI Taxonomy" id="2862362"/>
    <lineage>
        <taxon>Eukaryota</taxon>
        <taxon>Fungi</taxon>
        <taxon>Dikarya</taxon>
        <taxon>Basidiomycota</taxon>
        <taxon>Agaricomycotina</taxon>
        <taxon>Agaricomycetes</taxon>
        <taxon>Agaricomycetidae</taxon>
        <taxon>Agaricales</taxon>
        <taxon>Marasmiineae</taxon>
        <taxon>Mycenaceae</taxon>
        <taxon>Favolaschia</taxon>
    </lineage>
</organism>
<dbReference type="EMBL" id="JAWWNJ010000065">
    <property type="protein sequence ID" value="KAK7012566.1"/>
    <property type="molecule type" value="Genomic_DNA"/>
</dbReference>
<evidence type="ECO:0000313" key="3">
    <source>
        <dbReference type="Proteomes" id="UP001362999"/>
    </source>
</evidence>
<dbReference type="Proteomes" id="UP001362999">
    <property type="component" value="Unassembled WGS sequence"/>
</dbReference>
<comment type="caution">
    <text evidence="2">The sequence shown here is derived from an EMBL/GenBank/DDBJ whole genome shotgun (WGS) entry which is preliminary data.</text>
</comment>
<feature type="region of interest" description="Disordered" evidence="1">
    <location>
        <begin position="145"/>
        <end position="243"/>
    </location>
</feature>
<feature type="compositionally biased region" description="Low complexity" evidence="1">
    <location>
        <begin position="145"/>
        <end position="157"/>
    </location>
</feature>
<sequence>MPDKSAANWTADPKDITNLLAFFHSVRSRIGDGGNWDKTVLKEAEVHMAGLGAPVKGGPKVWTAIRNKWKDLHKLHGHFVQIKQKTFVVGFNVDDDNREAWGNFVKAHPQFRPFANRGWEHLKTMDEIVPSRARGLYVFVAGAPQSVSQPPESQSQSEDNDDESQPSQPLTQSWSQTNYGDSQPPNDDEPPPSPTAGSQPPPPSQPASQPVAPAPSSSLKRASPDEVASPWSGKRTKVTGPESLMAEEDLESFLISVDEETDLHILFGRDTSAADAYITAVDPMKRIRIAKALLRAT</sequence>
<evidence type="ECO:0000256" key="1">
    <source>
        <dbReference type="SAM" id="MobiDB-lite"/>
    </source>
</evidence>
<evidence type="ECO:0008006" key="4">
    <source>
        <dbReference type="Google" id="ProtNLM"/>
    </source>
</evidence>
<gene>
    <name evidence="2" type="ORF">R3P38DRAFT_2550165</name>
</gene>
<keyword evidence="3" id="KW-1185">Reference proteome</keyword>
<dbReference type="AlphaFoldDB" id="A0AAW0AHS8"/>
<name>A0AAW0AHS8_9AGAR</name>
<proteinExistence type="predicted"/>
<feature type="compositionally biased region" description="Polar residues" evidence="1">
    <location>
        <begin position="169"/>
        <end position="180"/>
    </location>
</feature>
<feature type="compositionally biased region" description="Pro residues" evidence="1">
    <location>
        <begin position="191"/>
        <end position="205"/>
    </location>
</feature>
<feature type="compositionally biased region" description="Low complexity" evidence="1">
    <location>
        <begin position="206"/>
        <end position="218"/>
    </location>
</feature>
<evidence type="ECO:0000313" key="2">
    <source>
        <dbReference type="EMBL" id="KAK7012566.1"/>
    </source>
</evidence>